<dbReference type="AlphaFoldDB" id="A0A2U2PG12"/>
<evidence type="ECO:0000259" key="2">
    <source>
        <dbReference type="Pfam" id="PF19077"/>
    </source>
</evidence>
<dbReference type="EMBL" id="QEAS01000009">
    <property type="protein sequence ID" value="PWG80345.1"/>
    <property type="molecule type" value="Genomic_DNA"/>
</dbReference>
<organism evidence="3 4">
    <name type="scientific">Pararcticibacter amylolyticus</name>
    <dbReference type="NCBI Taxonomy" id="2173175"/>
    <lineage>
        <taxon>Bacteria</taxon>
        <taxon>Pseudomonadati</taxon>
        <taxon>Bacteroidota</taxon>
        <taxon>Sphingobacteriia</taxon>
        <taxon>Sphingobacteriales</taxon>
        <taxon>Sphingobacteriaceae</taxon>
        <taxon>Pararcticibacter</taxon>
    </lineage>
</organism>
<dbReference type="Gene3D" id="2.60.40.10">
    <property type="entry name" value="Immunoglobulins"/>
    <property type="match status" value="4"/>
</dbReference>
<gene>
    <name evidence="3" type="ORF">DDR33_12090</name>
</gene>
<dbReference type="InterPro" id="IPR013783">
    <property type="entry name" value="Ig-like_fold"/>
</dbReference>
<comment type="caution">
    <text evidence="3">The sequence shown here is derived from an EMBL/GenBank/DDBJ whole genome shotgun (WGS) entry which is preliminary data.</text>
</comment>
<dbReference type="RefSeq" id="WP_109416052.1">
    <property type="nucleotide sequence ID" value="NZ_QEAS01000009.1"/>
</dbReference>
<feature type="domain" description="Bacterial Ig-like" evidence="2">
    <location>
        <begin position="261"/>
        <end position="344"/>
    </location>
</feature>
<evidence type="ECO:0000256" key="1">
    <source>
        <dbReference type="SAM" id="MobiDB-lite"/>
    </source>
</evidence>
<feature type="domain" description="Bacterial Ig-like" evidence="2">
    <location>
        <begin position="171"/>
        <end position="248"/>
    </location>
</feature>
<feature type="domain" description="Bacterial Ig-like" evidence="2">
    <location>
        <begin position="360"/>
        <end position="436"/>
    </location>
</feature>
<name>A0A2U2PG12_9SPHI</name>
<feature type="domain" description="Bacterial Ig-like" evidence="2">
    <location>
        <begin position="447"/>
        <end position="531"/>
    </location>
</feature>
<feature type="compositionally biased region" description="Polar residues" evidence="1">
    <location>
        <begin position="138"/>
        <end position="153"/>
    </location>
</feature>
<dbReference type="NCBIfam" id="NF033510">
    <property type="entry name" value="Ca_tandemer"/>
    <property type="match status" value="4"/>
</dbReference>
<dbReference type="InterPro" id="IPR044016">
    <property type="entry name" value="Big_13"/>
</dbReference>
<protein>
    <recommendedName>
        <fullName evidence="2">Bacterial Ig-like domain-containing protein</fullName>
    </recommendedName>
</protein>
<dbReference type="SUPFAM" id="SSF49373">
    <property type="entry name" value="Invasin/intimin cell-adhesion fragments"/>
    <property type="match status" value="1"/>
</dbReference>
<evidence type="ECO:0000313" key="4">
    <source>
        <dbReference type="Proteomes" id="UP000245647"/>
    </source>
</evidence>
<dbReference type="Pfam" id="PF13585">
    <property type="entry name" value="CHU_C"/>
    <property type="match status" value="1"/>
</dbReference>
<keyword evidence="4" id="KW-1185">Reference proteome</keyword>
<dbReference type="Proteomes" id="UP000245647">
    <property type="component" value="Unassembled WGS sequence"/>
</dbReference>
<dbReference type="Gene3D" id="2.60.40.1080">
    <property type="match status" value="1"/>
</dbReference>
<sequence>MNNMIHTFTMLCLIVRKELYKYSNVCVKRFSKILGFLALWLSCAVNIVHAETLTSGAVITGIEFFTTNPSNGKAKPGDQVTVKFNTVGVTQTPVVTIAGQTALVTNTGIDTWDAVRTMTSSDPNAPVAYAISATDNLGSPGSASGNSDITFSSAEPPKPTITSISKLNSLGYTQEKQPSVSGSADPNSLLTLYLDGVKLAEVTTRPSGYWTYTFATALAEKEYVLTATATDSYGNISSLSNEKKFIVDFTALPPDIKTLTGLNGAGYTPINKPVVTGTSEPNSTVRLYINGAKRTELTADANGNWTYTFIPVLADNTYVLTATALDLASNLSQYSAPFNAIVDTKNPSIPAPPVIPANGYCPDNTPTYGGVTEAGATAVVIIDGVSYGPVTADENGKWEITIIPALLDGERNAKIKVTDKAGNSSESTEVKVIIDTVEPDKPGLPVAEDVTVEYGETVVNTSYPTVHGQAEAFSTVEVRADGRKDGEVLADDKGYWRYTFQSQLSDDTHNITVTATDRAGNTSDESDILKLVVVADKLHAVIDLDGVFEKTFLDNDFLVTAVSNSPEIITFTSSNTDVATIDSHGRIHIVGAGSTEITASHIEDATYTSAQTTKTLVVHKATQILTYKDMVEMERFGSRYSPAATTTAPLELKLETSNPFVVKVEGTTLIPQGIGLATITVNQPGDKDYLPAQASFEVSVGDPSSRDIVVSQVLTPNGDGVNDLLRIEGLVKYPEHHLMIVNRNGVPIFESRNYNTLDPTSPADAESFTGTTKDKGNLPEGTYFYIIEYMKSLELKKQTGYFVIKY</sequence>
<evidence type="ECO:0000313" key="3">
    <source>
        <dbReference type="EMBL" id="PWG80345.1"/>
    </source>
</evidence>
<dbReference type="Pfam" id="PF19077">
    <property type="entry name" value="Big_13"/>
    <property type="match status" value="4"/>
</dbReference>
<feature type="region of interest" description="Disordered" evidence="1">
    <location>
        <begin position="138"/>
        <end position="157"/>
    </location>
</feature>
<proteinExistence type="predicted"/>
<dbReference type="InterPro" id="IPR008964">
    <property type="entry name" value="Invasin/intimin_cell_adhesion"/>
</dbReference>
<accession>A0A2U2PG12</accession>
<reference evidence="3 4" key="1">
    <citation type="submission" date="2018-04" db="EMBL/GenBank/DDBJ databases">
        <title>Pedobacter chongqingensis sp. nov., isolated from a rottenly hemp rope.</title>
        <authorList>
            <person name="Cai Y."/>
        </authorList>
    </citation>
    <scope>NUCLEOTIDE SEQUENCE [LARGE SCALE GENOMIC DNA]</scope>
    <source>
        <strain evidence="3 4">FJ4-8</strain>
    </source>
</reference>